<dbReference type="Pfam" id="PF04993">
    <property type="entry name" value="TfoX_N"/>
    <property type="match status" value="1"/>
</dbReference>
<proteinExistence type="predicted"/>
<dbReference type="AlphaFoldDB" id="A0A3D0WBE3"/>
<comment type="caution">
    <text evidence="2">The sequence shown here is derived from an EMBL/GenBank/DDBJ whole genome shotgun (WGS) entry which is preliminary data.</text>
</comment>
<feature type="domain" description="TfoX N-terminal" evidence="1">
    <location>
        <begin position="19"/>
        <end position="99"/>
    </location>
</feature>
<dbReference type="SUPFAM" id="SSF159894">
    <property type="entry name" value="YgaC/TfoX-N like"/>
    <property type="match status" value="1"/>
</dbReference>
<reference evidence="2 3" key="1">
    <citation type="journal article" date="2018" name="Nat. Biotechnol.">
        <title>A standardized bacterial taxonomy based on genome phylogeny substantially revises the tree of life.</title>
        <authorList>
            <person name="Parks D.H."/>
            <person name="Chuvochina M."/>
            <person name="Waite D.W."/>
            <person name="Rinke C."/>
            <person name="Skarshewski A."/>
            <person name="Chaumeil P.A."/>
            <person name="Hugenholtz P."/>
        </authorList>
    </citation>
    <scope>NUCLEOTIDE SEQUENCE [LARGE SCALE GENOMIC DNA]</scope>
    <source>
        <strain evidence="2">UBA9015</strain>
    </source>
</reference>
<dbReference type="EMBL" id="DOYJ01000192">
    <property type="protein sequence ID" value="HCB75859.1"/>
    <property type="molecule type" value="Genomic_DNA"/>
</dbReference>
<protein>
    <submittedName>
        <fullName evidence="2">Competence protein TfoX</fullName>
    </submittedName>
</protein>
<evidence type="ECO:0000313" key="3">
    <source>
        <dbReference type="Proteomes" id="UP000262699"/>
    </source>
</evidence>
<name>A0A3D0WBE3_9SPHN</name>
<gene>
    <name evidence="2" type="ORF">DEP91_06750</name>
</gene>
<evidence type="ECO:0000313" key="2">
    <source>
        <dbReference type="EMBL" id="HCB75859.1"/>
    </source>
</evidence>
<sequence length="115" mass="12446">MASDPKTVAFIVEQAGGPTDEISARPMFGEYGLYLDGKMVALVCDDQLFVKPTADGRDFAADAGEGAPYPGAKPHLLIDPDRWDDGDWLADLFRRTAAALPLPKPKAKKKRTDAI</sequence>
<dbReference type="Gene3D" id="3.30.1460.30">
    <property type="entry name" value="YgaC/TfoX-N like chaperone"/>
    <property type="match status" value="1"/>
</dbReference>
<accession>A0A3D0WBE3</accession>
<evidence type="ECO:0000259" key="1">
    <source>
        <dbReference type="Pfam" id="PF04993"/>
    </source>
</evidence>
<dbReference type="InterPro" id="IPR007076">
    <property type="entry name" value="TfoX_N"/>
</dbReference>
<organism evidence="2 3">
    <name type="scientific">Sphingomonas bacterium</name>
    <dbReference type="NCBI Taxonomy" id="1895847"/>
    <lineage>
        <taxon>Bacteria</taxon>
        <taxon>Pseudomonadati</taxon>
        <taxon>Pseudomonadota</taxon>
        <taxon>Alphaproteobacteria</taxon>
        <taxon>Sphingomonadales</taxon>
        <taxon>Sphingomonadaceae</taxon>
        <taxon>Sphingomonas</taxon>
    </lineage>
</organism>
<dbReference type="Proteomes" id="UP000262699">
    <property type="component" value="Unassembled WGS sequence"/>
</dbReference>